<evidence type="ECO:0000256" key="1">
    <source>
        <dbReference type="ARBA" id="ARBA00006484"/>
    </source>
</evidence>
<evidence type="ECO:0000256" key="3">
    <source>
        <dbReference type="RuleBase" id="RU000363"/>
    </source>
</evidence>
<evidence type="ECO:0000256" key="2">
    <source>
        <dbReference type="ARBA" id="ARBA00023002"/>
    </source>
</evidence>
<evidence type="ECO:0000313" key="5">
    <source>
        <dbReference type="EMBL" id="QKX49998.1"/>
    </source>
</evidence>
<dbReference type="AlphaFoldDB" id="A0A7H8Q7Q0"/>
<dbReference type="PRINTS" id="PR00080">
    <property type="entry name" value="SDRFAMILY"/>
</dbReference>
<dbReference type="GO" id="GO:0016491">
    <property type="term" value="F:oxidoreductase activity"/>
    <property type="evidence" value="ECO:0007669"/>
    <property type="project" value="UniProtKB-KW"/>
</dbReference>
<dbReference type="PANTHER" id="PTHR44196">
    <property type="entry name" value="DEHYDROGENASE/REDUCTASE SDR FAMILY MEMBER 7B"/>
    <property type="match status" value="1"/>
</dbReference>
<dbReference type="InterPro" id="IPR036291">
    <property type="entry name" value="NAD(P)-bd_dom_sf"/>
</dbReference>
<dbReference type="GO" id="GO:0016020">
    <property type="term" value="C:membrane"/>
    <property type="evidence" value="ECO:0007669"/>
    <property type="project" value="TreeGrafter"/>
</dbReference>
<keyword evidence="2" id="KW-0560">Oxidoreductase</keyword>
<keyword evidence="6" id="KW-1185">Reference proteome</keyword>
<evidence type="ECO:0000313" key="6">
    <source>
        <dbReference type="Proteomes" id="UP000509222"/>
    </source>
</evidence>
<reference evidence="5 6" key="1">
    <citation type="submission" date="2020-04" db="EMBL/GenBank/DDBJ databases">
        <authorList>
            <person name="Pajer P."/>
            <person name="Broz P."/>
        </authorList>
    </citation>
    <scope>NUCLEOTIDE SEQUENCE [LARGE SCALE GENOMIC DNA]</scope>
    <source>
        <strain evidence="6">NRL-ATB46093</strain>
    </source>
</reference>
<proteinExistence type="inferred from homology"/>
<dbReference type="PRINTS" id="PR00081">
    <property type="entry name" value="GDHRDH"/>
</dbReference>
<sequence length="304" mass="32484">MPNERFREGLTVVVTGASSGIGKGVAKQLASEGANVVLAARRTTEIEKLAKECGPHATAVTADITKEEDIARLLETAVSAHGKVDVWINNAGTGTYGPFTDTPLKDLNRTVEVNFLGTLYGSHYALNQFKKQKHGTLINVASFASKVPLAFGAAYTASKYGVSGLTNGLHQELSLEDYKDIHVCSVDPWVTDTPWTAHAGNYSGHEIVIGPADDPQQVVDAILSQIDNPEQNLEVGAKVKGTTAVSNVLPKTTRSLNSRQFQEMLEAAPPSPATSGSLFEPRPEGTGVSGDLRERFEKKKAGEK</sequence>
<dbReference type="PANTHER" id="PTHR44196:SF1">
    <property type="entry name" value="DEHYDROGENASE_REDUCTASE SDR FAMILY MEMBER 7B"/>
    <property type="match status" value="1"/>
</dbReference>
<organism evidence="5 6">
    <name type="scientific">Planococcus glaciei</name>
    <dbReference type="NCBI Taxonomy" id="459472"/>
    <lineage>
        <taxon>Bacteria</taxon>
        <taxon>Bacillati</taxon>
        <taxon>Bacillota</taxon>
        <taxon>Bacilli</taxon>
        <taxon>Bacillales</taxon>
        <taxon>Caryophanaceae</taxon>
        <taxon>Planococcus</taxon>
    </lineage>
</organism>
<feature type="compositionally biased region" description="Basic and acidic residues" evidence="4">
    <location>
        <begin position="291"/>
        <end position="304"/>
    </location>
</feature>
<name>A0A7H8Q7Q0_9BACL</name>
<dbReference type="Gene3D" id="3.40.50.720">
    <property type="entry name" value="NAD(P)-binding Rossmann-like Domain"/>
    <property type="match status" value="1"/>
</dbReference>
<dbReference type="Pfam" id="PF00106">
    <property type="entry name" value="adh_short"/>
    <property type="match status" value="1"/>
</dbReference>
<dbReference type="Proteomes" id="UP000509222">
    <property type="component" value="Chromosome"/>
</dbReference>
<evidence type="ECO:0000256" key="4">
    <source>
        <dbReference type="SAM" id="MobiDB-lite"/>
    </source>
</evidence>
<dbReference type="RefSeq" id="WP_176294139.1">
    <property type="nucleotide sequence ID" value="NZ_CP051177.1"/>
</dbReference>
<dbReference type="EMBL" id="CP051177">
    <property type="protein sequence ID" value="QKX49998.1"/>
    <property type="molecule type" value="Genomic_DNA"/>
</dbReference>
<gene>
    <name evidence="5" type="ORF">HF394_04980</name>
</gene>
<accession>A0A7H8Q7Q0</accession>
<dbReference type="InterPro" id="IPR020904">
    <property type="entry name" value="Sc_DH/Rdtase_CS"/>
</dbReference>
<feature type="region of interest" description="Disordered" evidence="4">
    <location>
        <begin position="265"/>
        <end position="304"/>
    </location>
</feature>
<comment type="similarity">
    <text evidence="1 3">Belongs to the short-chain dehydrogenases/reductases (SDR) family.</text>
</comment>
<dbReference type="SUPFAM" id="SSF51735">
    <property type="entry name" value="NAD(P)-binding Rossmann-fold domains"/>
    <property type="match status" value="1"/>
</dbReference>
<dbReference type="InterPro" id="IPR002347">
    <property type="entry name" value="SDR_fam"/>
</dbReference>
<reference evidence="6" key="2">
    <citation type="submission" date="2020-06" db="EMBL/GenBank/DDBJ databases">
        <title>Isolation of Planomicrobium glaciei.</title>
        <authorList>
            <person name="Malisova L."/>
            <person name="Safrankova R."/>
            <person name="Jakubu V."/>
            <person name="Spanelova P."/>
        </authorList>
    </citation>
    <scope>NUCLEOTIDE SEQUENCE [LARGE SCALE GENOMIC DNA]</scope>
    <source>
        <strain evidence="6">NRL-ATB46093</strain>
    </source>
</reference>
<protein>
    <submittedName>
        <fullName evidence="5">SDR family NAD(P)-dependent oxidoreductase</fullName>
    </submittedName>
</protein>
<dbReference type="PROSITE" id="PS00061">
    <property type="entry name" value="ADH_SHORT"/>
    <property type="match status" value="1"/>
</dbReference>